<dbReference type="RefSeq" id="WP_008163402.1">
    <property type="nucleotide sequence ID" value="NZ_AGUF01000052.1"/>
</dbReference>
<dbReference type="Proteomes" id="UP000003113">
    <property type="component" value="Unassembled WGS sequence"/>
</dbReference>
<accession>H0F7Z2</accession>
<evidence type="ECO:0000313" key="2">
    <source>
        <dbReference type="EMBL" id="EHK65425.1"/>
    </source>
</evidence>
<feature type="compositionally biased region" description="Basic and acidic residues" evidence="1">
    <location>
        <begin position="26"/>
        <end position="45"/>
    </location>
</feature>
<sequence>MSHQLAAKKGSFEIPPLNWKAPDANKQSDRRDSAPADANSSKKAEASSSKS</sequence>
<dbReference type="PATRIC" id="fig|477184.5.peg.2864"/>
<feature type="region of interest" description="Disordered" evidence="1">
    <location>
        <begin position="1"/>
        <end position="51"/>
    </location>
</feature>
<evidence type="ECO:0000256" key="1">
    <source>
        <dbReference type="SAM" id="MobiDB-lite"/>
    </source>
</evidence>
<gene>
    <name evidence="2" type="ORF">KYC_14452</name>
</gene>
<proteinExistence type="predicted"/>
<dbReference type="EMBL" id="AGUF01000052">
    <property type="protein sequence ID" value="EHK65425.1"/>
    <property type="molecule type" value="Genomic_DNA"/>
</dbReference>
<protein>
    <submittedName>
        <fullName evidence="2">Uncharacterized protein</fullName>
    </submittedName>
</protein>
<organism evidence="2 3">
    <name type="scientific">Achromobacter arsenitoxydans SY8</name>
    <dbReference type="NCBI Taxonomy" id="477184"/>
    <lineage>
        <taxon>Bacteria</taxon>
        <taxon>Pseudomonadati</taxon>
        <taxon>Pseudomonadota</taxon>
        <taxon>Betaproteobacteria</taxon>
        <taxon>Burkholderiales</taxon>
        <taxon>Alcaligenaceae</taxon>
        <taxon>Achromobacter</taxon>
    </lineage>
</organism>
<comment type="caution">
    <text evidence="2">The sequence shown here is derived from an EMBL/GenBank/DDBJ whole genome shotgun (WGS) entry which is preliminary data.</text>
</comment>
<keyword evidence="3" id="KW-1185">Reference proteome</keyword>
<name>H0F7Z2_9BURK</name>
<dbReference type="AlphaFoldDB" id="H0F7Z2"/>
<reference evidence="2 3" key="1">
    <citation type="journal article" date="2012" name="J. Bacteriol.">
        <title>Genome sequence of the highly efficient arsenite-oxidizing bacterium Achromobacter arsenitoxydans SY8.</title>
        <authorList>
            <person name="Li X."/>
            <person name="Hu Y."/>
            <person name="Gong J."/>
            <person name="Lin Y."/>
            <person name="Johnstone L."/>
            <person name="Rensing C."/>
            <person name="Wang G."/>
        </authorList>
    </citation>
    <scope>NUCLEOTIDE SEQUENCE [LARGE SCALE GENOMIC DNA]</scope>
    <source>
        <strain evidence="2 3">SY8</strain>
    </source>
</reference>
<evidence type="ECO:0000313" key="3">
    <source>
        <dbReference type="Proteomes" id="UP000003113"/>
    </source>
</evidence>